<dbReference type="RefSeq" id="WP_207351454.1">
    <property type="nucleotide sequence ID" value="NZ_JAFMPY010000014.1"/>
</dbReference>
<evidence type="ECO:0000313" key="6">
    <source>
        <dbReference type="EMBL" id="MBO0904820.1"/>
    </source>
</evidence>
<dbReference type="Gene3D" id="1.10.10.10">
    <property type="entry name" value="Winged helix-like DNA-binding domain superfamily/Winged helix DNA-binding domain"/>
    <property type="match status" value="1"/>
</dbReference>
<dbReference type="SUPFAM" id="SSF46785">
    <property type="entry name" value="Winged helix' DNA-binding domain"/>
    <property type="match status" value="1"/>
</dbReference>
<dbReference type="Pfam" id="PF00126">
    <property type="entry name" value="HTH_1"/>
    <property type="match status" value="1"/>
</dbReference>
<comment type="similarity">
    <text evidence="1">Belongs to the LysR transcriptional regulatory family.</text>
</comment>
<sequence>MASNAENGYIIRIFYGRVRMEEFARFLAVADLGNMSRAAETLNMSQPTLSRTIAQLEYRYGTNLFRRGAGGMQLTEAGRILYDHASRALRLLRDAEERIDYEGMGGQHSLSICAGDSWGNAVLPQIVEGFLGKHPEIRLRLDVIGSEARMAGLAAGDYDVSCGITLPRHERLGRIVFEPILQAGYSVYCAADHPLRMRSGSLTAEDLRQFSWIKHKFEFDHDPGQWQVTGRTYAMSTNTMVSTLEVVRQTEFLISTSAISRDLFARHEVVSLGPDPLSAQHLSGLHTLREAILPAPARLFIGYCRTACRRLYRDFCVPGLTEHEAGPD</sequence>
<keyword evidence="4" id="KW-0804">Transcription</keyword>
<dbReference type="Gene3D" id="3.40.190.290">
    <property type="match status" value="1"/>
</dbReference>
<comment type="caution">
    <text evidence="6">The sequence shown here is derived from an EMBL/GenBank/DDBJ whole genome shotgun (WGS) entry which is preliminary data.</text>
</comment>
<keyword evidence="7" id="KW-1185">Reference proteome</keyword>
<feature type="domain" description="HTH lysR-type" evidence="5">
    <location>
        <begin position="26"/>
        <end position="75"/>
    </location>
</feature>
<gene>
    <name evidence="6" type="ORF">J1C47_14330</name>
</gene>
<dbReference type="InterPro" id="IPR036390">
    <property type="entry name" value="WH_DNA-bd_sf"/>
</dbReference>
<evidence type="ECO:0000256" key="2">
    <source>
        <dbReference type="ARBA" id="ARBA00023015"/>
    </source>
</evidence>
<evidence type="ECO:0000256" key="1">
    <source>
        <dbReference type="ARBA" id="ARBA00009437"/>
    </source>
</evidence>
<proteinExistence type="inferred from homology"/>
<dbReference type="PANTHER" id="PTHR30126">
    <property type="entry name" value="HTH-TYPE TRANSCRIPTIONAL REGULATOR"/>
    <property type="match status" value="1"/>
</dbReference>
<dbReference type="EMBL" id="JAFMPY010000014">
    <property type="protein sequence ID" value="MBO0904820.1"/>
    <property type="molecule type" value="Genomic_DNA"/>
</dbReference>
<dbReference type="InterPro" id="IPR000847">
    <property type="entry name" value="LysR_HTH_N"/>
</dbReference>
<keyword evidence="3" id="KW-0238">DNA-binding</keyword>
<protein>
    <submittedName>
        <fullName evidence="6">LysR family transcriptional regulator</fullName>
    </submittedName>
</protein>
<evidence type="ECO:0000256" key="3">
    <source>
        <dbReference type="ARBA" id="ARBA00023125"/>
    </source>
</evidence>
<organism evidence="6 7">
    <name type="scientific">Jiella sonneratiae</name>
    <dbReference type="NCBI Taxonomy" id="2816856"/>
    <lineage>
        <taxon>Bacteria</taxon>
        <taxon>Pseudomonadati</taxon>
        <taxon>Pseudomonadota</taxon>
        <taxon>Alphaproteobacteria</taxon>
        <taxon>Hyphomicrobiales</taxon>
        <taxon>Aurantimonadaceae</taxon>
        <taxon>Jiella</taxon>
    </lineage>
</organism>
<name>A0ABS3J561_9HYPH</name>
<evidence type="ECO:0000259" key="5">
    <source>
        <dbReference type="PROSITE" id="PS50931"/>
    </source>
</evidence>
<dbReference type="Proteomes" id="UP000664288">
    <property type="component" value="Unassembled WGS sequence"/>
</dbReference>
<dbReference type="PROSITE" id="PS50931">
    <property type="entry name" value="HTH_LYSR"/>
    <property type="match status" value="1"/>
</dbReference>
<dbReference type="Pfam" id="PF03466">
    <property type="entry name" value="LysR_substrate"/>
    <property type="match status" value="1"/>
</dbReference>
<dbReference type="PRINTS" id="PR00039">
    <property type="entry name" value="HTHLYSR"/>
</dbReference>
<evidence type="ECO:0000256" key="4">
    <source>
        <dbReference type="ARBA" id="ARBA00023163"/>
    </source>
</evidence>
<evidence type="ECO:0000313" key="7">
    <source>
        <dbReference type="Proteomes" id="UP000664288"/>
    </source>
</evidence>
<dbReference type="InterPro" id="IPR036388">
    <property type="entry name" value="WH-like_DNA-bd_sf"/>
</dbReference>
<dbReference type="PANTHER" id="PTHR30126:SF97">
    <property type="entry name" value="HTH-TYPE TRANSCRIPTIONAL REGULATOR ABGR"/>
    <property type="match status" value="1"/>
</dbReference>
<reference evidence="6 7" key="1">
    <citation type="submission" date="2021-03" db="EMBL/GenBank/DDBJ databases">
        <title>Whole genome sequence of Jiella sp. MQZ13P-4.</title>
        <authorList>
            <person name="Tuo L."/>
        </authorList>
    </citation>
    <scope>NUCLEOTIDE SEQUENCE [LARGE SCALE GENOMIC DNA]</scope>
    <source>
        <strain evidence="6 7">MQZ13P-4</strain>
    </source>
</reference>
<dbReference type="SUPFAM" id="SSF53850">
    <property type="entry name" value="Periplasmic binding protein-like II"/>
    <property type="match status" value="1"/>
</dbReference>
<accession>A0ABS3J561</accession>
<keyword evidence="2" id="KW-0805">Transcription regulation</keyword>
<dbReference type="InterPro" id="IPR005119">
    <property type="entry name" value="LysR_subst-bd"/>
</dbReference>